<gene>
    <name evidence="2" type="ORF">A8709_21590</name>
</gene>
<dbReference type="RefSeq" id="WP_065854921.1">
    <property type="nucleotide sequence ID" value="NZ_LYPC01000026.1"/>
</dbReference>
<dbReference type="STRING" id="512399.A8709_21590"/>
<evidence type="ECO:0000313" key="2">
    <source>
        <dbReference type="EMBL" id="OCT12921.1"/>
    </source>
</evidence>
<organism evidence="2 3">
    <name type="scientific">Paenibacillus pectinilyticus</name>
    <dbReference type="NCBI Taxonomy" id="512399"/>
    <lineage>
        <taxon>Bacteria</taxon>
        <taxon>Bacillati</taxon>
        <taxon>Bacillota</taxon>
        <taxon>Bacilli</taxon>
        <taxon>Bacillales</taxon>
        <taxon>Paenibacillaceae</taxon>
        <taxon>Paenibacillus</taxon>
    </lineage>
</organism>
<protein>
    <recommendedName>
        <fullName evidence="1">ATPase BadF/BadG/BcrA/BcrD type domain-containing protein</fullName>
    </recommendedName>
</protein>
<dbReference type="CDD" id="cd24007">
    <property type="entry name" value="ASKHA_NBD_eukNAGK-like"/>
    <property type="match status" value="1"/>
</dbReference>
<dbReference type="InterPro" id="IPR002731">
    <property type="entry name" value="ATPase_BadF"/>
</dbReference>
<sequence length="323" mass="35050">MPYIIGIDGGGTQTTCAFQKVEEYDPLSKPQREVSVGAGTNVLTVGMETMKARLHDLIQKGLILHGIHSREVIGICAGLAGTRLEENRLVVEQVLEQIARELNLHEDIIITVKSDLYVALRGAMQPEHREGILVISGTGSNAIGLSRAGKLVFNGGWGHILGDEGSGYAIGLQALKVICKAYDRRESPTQLTGIILASLKLASEDELIHYIYGGAPNKQEIARLARLVIDASRQLDPVAVRILNEAGNELVELVRGLRSKSDDFDEATPVTVAGSILTYSDIVRNQFIEGLNVHRLGRYEPPFAEPVDGAVKVAMEAITKQNQ</sequence>
<feature type="domain" description="ATPase BadF/BadG/BcrA/BcrD type" evidence="1">
    <location>
        <begin position="5"/>
        <end position="289"/>
    </location>
</feature>
<dbReference type="InterPro" id="IPR052519">
    <property type="entry name" value="Euk-type_GlcNAc_Kinase"/>
</dbReference>
<dbReference type="EMBL" id="LYPC01000026">
    <property type="protein sequence ID" value="OCT12921.1"/>
    <property type="molecule type" value="Genomic_DNA"/>
</dbReference>
<dbReference type="Gene3D" id="3.30.420.40">
    <property type="match status" value="2"/>
</dbReference>
<dbReference type="SUPFAM" id="SSF53067">
    <property type="entry name" value="Actin-like ATPase domain"/>
    <property type="match status" value="2"/>
</dbReference>
<evidence type="ECO:0000259" key="1">
    <source>
        <dbReference type="Pfam" id="PF01869"/>
    </source>
</evidence>
<dbReference type="Proteomes" id="UP000093309">
    <property type="component" value="Unassembled WGS sequence"/>
</dbReference>
<accession>A0A1C0ZXU2</accession>
<dbReference type="PANTHER" id="PTHR43190">
    <property type="entry name" value="N-ACETYL-D-GLUCOSAMINE KINASE"/>
    <property type="match status" value="1"/>
</dbReference>
<name>A0A1C0ZXU2_9BACL</name>
<keyword evidence="3" id="KW-1185">Reference proteome</keyword>
<proteinExistence type="predicted"/>
<dbReference type="AlphaFoldDB" id="A0A1C0ZXU2"/>
<reference evidence="3" key="1">
    <citation type="submission" date="2016-05" db="EMBL/GenBank/DDBJ databases">
        <title>Paenibacillus oryzae. sp. nov., isolated from the rice root.</title>
        <authorList>
            <person name="Zhang J."/>
            <person name="Zhang X."/>
        </authorList>
    </citation>
    <scope>NUCLEOTIDE SEQUENCE [LARGE SCALE GENOMIC DNA]</scope>
    <source>
        <strain evidence="3">KCTC13222</strain>
    </source>
</reference>
<evidence type="ECO:0000313" key="3">
    <source>
        <dbReference type="Proteomes" id="UP000093309"/>
    </source>
</evidence>
<comment type="caution">
    <text evidence="2">The sequence shown here is derived from an EMBL/GenBank/DDBJ whole genome shotgun (WGS) entry which is preliminary data.</text>
</comment>
<dbReference type="InterPro" id="IPR043129">
    <property type="entry name" value="ATPase_NBD"/>
</dbReference>
<dbReference type="Pfam" id="PF01869">
    <property type="entry name" value="BcrAD_BadFG"/>
    <property type="match status" value="1"/>
</dbReference>
<dbReference type="PANTHER" id="PTHR43190:SF3">
    <property type="entry name" value="N-ACETYL-D-GLUCOSAMINE KINASE"/>
    <property type="match status" value="1"/>
</dbReference>